<gene>
    <name evidence="7" type="ORF">HNR40_000829</name>
</gene>
<dbReference type="PROSITE" id="PS00862">
    <property type="entry name" value="OX2_COVAL_FAD"/>
    <property type="match status" value="1"/>
</dbReference>
<keyword evidence="8" id="KW-1185">Reference proteome</keyword>
<dbReference type="GO" id="GO:0071949">
    <property type="term" value="F:FAD binding"/>
    <property type="evidence" value="ECO:0007669"/>
    <property type="project" value="InterPro"/>
</dbReference>
<name>A0A7W8EDG8_9ACTN</name>
<organism evidence="7 8">
    <name type="scientific">Nonomuraea endophytica</name>
    <dbReference type="NCBI Taxonomy" id="714136"/>
    <lineage>
        <taxon>Bacteria</taxon>
        <taxon>Bacillati</taxon>
        <taxon>Actinomycetota</taxon>
        <taxon>Actinomycetes</taxon>
        <taxon>Streptosporangiales</taxon>
        <taxon>Streptosporangiaceae</taxon>
        <taxon>Nonomuraea</taxon>
    </lineage>
</organism>
<evidence type="ECO:0000256" key="2">
    <source>
        <dbReference type="ARBA" id="ARBA00005466"/>
    </source>
</evidence>
<dbReference type="InterPro" id="IPR036318">
    <property type="entry name" value="FAD-bd_PCMH-like_sf"/>
</dbReference>
<dbReference type="Gene3D" id="3.30.43.10">
    <property type="entry name" value="Uridine Diphospho-n-acetylenolpyruvylglucosamine Reductase, domain 2"/>
    <property type="match status" value="1"/>
</dbReference>
<dbReference type="Proteomes" id="UP000568380">
    <property type="component" value="Unassembled WGS sequence"/>
</dbReference>
<evidence type="ECO:0000256" key="1">
    <source>
        <dbReference type="ARBA" id="ARBA00001974"/>
    </source>
</evidence>
<feature type="domain" description="FAD-binding PCMH-type" evidence="6">
    <location>
        <begin position="23"/>
        <end position="191"/>
    </location>
</feature>
<dbReference type="InterPro" id="IPR012951">
    <property type="entry name" value="BBE"/>
</dbReference>
<accession>A0A7W8EDG8</accession>
<sequence>MAHTITADSDQYDSERTGFQLSASHRPDVIFAAENAADIRAAVAHAAARNLRVAVQATGHGLATAADSGVLITTGRMNGVRVDPAAATAWVEPGTPWSKVIEAAAPHGLAPLSGAAPAVGALSYTLGGGIGLMARKHGYAADQVRAIEVVTADAELVLATPDKEPDLFWALLGGRGNFGVATGMEIALVPVKTLYGGAMFFDGFDAVHAWREWVAAVPEEMTSSVAVIPFPDAPFVPEPLRGRRATHIRIAYLGPAEEGKHLTDQLRAYGPRLMDKVDEIPYTQSGVIHNDPTDPVASQSSHSLLRELPPQAVEAARSLTTNILEIRQLGGALSRPPMTPNAIGNRDAAYIYGIVSRGPEVTPEHAQLEGALRPWSTGGKALNFLFAAHATEENVKKAFDPSTYDRLRDLKTTYDPTDLFHHTHHIPPR</sequence>
<dbReference type="InterPro" id="IPR016169">
    <property type="entry name" value="FAD-bd_PCMH_sub2"/>
</dbReference>
<evidence type="ECO:0000259" key="6">
    <source>
        <dbReference type="PROSITE" id="PS51387"/>
    </source>
</evidence>
<dbReference type="Gene3D" id="3.30.465.10">
    <property type="match status" value="1"/>
</dbReference>
<dbReference type="InterPro" id="IPR050416">
    <property type="entry name" value="FAD-linked_Oxidoreductase"/>
</dbReference>
<dbReference type="InterPro" id="IPR016167">
    <property type="entry name" value="FAD-bd_PCMH_sub1"/>
</dbReference>
<protein>
    <submittedName>
        <fullName evidence="7">FAD/FMN-containing dehydrogenase</fullName>
    </submittedName>
</protein>
<dbReference type="InterPro" id="IPR006093">
    <property type="entry name" value="Oxy_OxRdtase_FAD_BS"/>
</dbReference>
<dbReference type="PANTHER" id="PTHR42973:SF39">
    <property type="entry name" value="FAD-BINDING PCMH-TYPE DOMAIN-CONTAINING PROTEIN"/>
    <property type="match status" value="1"/>
</dbReference>
<evidence type="ECO:0000313" key="8">
    <source>
        <dbReference type="Proteomes" id="UP000568380"/>
    </source>
</evidence>
<dbReference type="InterPro" id="IPR006094">
    <property type="entry name" value="Oxid_FAD_bind_N"/>
</dbReference>
<keyword evidence="3" id="KW-0285">Flavoprotein</keyword>
<evidence type="ECO:0000256" key="3">
    <source>
        <dbReference type="ARBA" id="ARBA00022630"/>
    </source>
</evidence>
<dbReference type="PROSITE" id="PS51387">
    <property type="entry name" value="FAD_PCMH"/>
    <property type="match status" value="1"/>
</dbReference>
<dbReference type="InterPro" id="IPR016166">
    <property type="entry name" value="FAD-bd_PCMH"/>
</dbReference>
<dbReference type="SUPFAM" id="SSF56176">
    <property type="entry name" value="FAD-binding/transporter-associated domain-like"/>
    <property type="match status" value="1"/>
</dbReference>
<keyword evidence="5" id="KW-0560">Oxidoreductase</keyword>
<dbReference type="GO" id="GO:0016491">
    <property type="term" value="F:oxidoreductase activity"/>
    <property type="evidence" value="ECO:0007669"/>
    <property type="project" value="UniProtKB-KW"/>
</dbReference>
<dbReference type="EMBL" id="JACHIN010000001">
    <property type="protein sequence ID" value="MBB5075383.1"/>
    <property type="molecule type" value="Genomic_DNA"/>
</dbReference>
<reference evidence="7 8" key="1">
    <citation type="submission" date="2020-08" db="EMBL/GenBank/DDBJ databases">
        <title>Genomic Encyclopedia of Type Strains, Phase IV (KMG-IV): sequencing the most valuable type-strain genomes for metagenomic binning, comparative biology and taxonomic classification.</title>
        <authorList>
            <person name="Goeker M."/>
        </authorList>
    </citation>
    <scope>NUCLEOTIDE SEQUENCE [LARGE SCALE GENOMIC DNA]</scope>
    <source>
        <strain evidence="7 8">DSM 45385</strain>
    </source>
</reference>
<dbReference type="Gene3D" id="3.40.462.20">
    <property type="match status" value="1"/>
</dbReference>
<evidence type="ECO:0000256" key="5">
    <source>
        <dbReference type="ARBA" id="ARBA00023002"/>
    </source>
</evidence>
<keyword evidence="4" id="KW-0274">FAD</keyword>
<dbReference type="PANTHER" id="PTHR42973">
    <property type="entry name" value="BINDING OXIDOREDUCTASE, PUTATIVE (AFU_ORTHOLOGUE AFUA_1G17690)-RELATED"/>
    <property type="match status" value="1"/>
</dbReference>
<evidence type="ECO:0000313" key="7">
    <source>
        <dbReference type="EMBL" id="MBB5075383.1"/>
    </source>
</evidence>
<comment type="cofactor">
    <cofactor evidence="1">
        <name>FAD</name>
        <dbReference type="ChEBI" id="CHEBI:57692"/>
    </cofactor>
</comment>
<dbReference type="RefSeq" id="WP_184958446.1">
    <property type="nucleotide sequence ID" value="NZ_JACHIN010000001.1"/>
</dbReference>
<dbReference type="Pfam" id="PF08031">
    <property type="entry name" value="BBE"/>
    <property type="match status" value="1"/>
</dbReference>
<dbReference type="Pfam" id="PF01565">
    <property type="entry name" value="FAD_binding_4"/>
    <property type="match status" value="1"/>
</dbReference>
<proteinExistence type="inferred from homology"/>
<dbReference type="AlphaFoldDB" id="A0A7W8EDG8"/>
<comment type="caution">
    <text evidence="7">The sequence shown here is derived from an EMBL/GenBank/DDBJ whole genome shotgun (WGS) entry which is preliminary data.</text>
</comment>
<comment type="similarity">
    <text evidence="2">Belongs to the oxygen-dependent FAD-linked oxidoreductase family.</text>
</comment>
<evidence type="ECO:0000256" key="4">
    <source>
        <dbReference type="ARBA" id="ARBA00022827"/>
    </source>
</evidence>